<dbReference type="AlphaFoldDB" id="A0A1A8HQN1"/>
<proteinExistence type="predicted"/>
<evidence type="ECO:0000313" key="1">
    <source>
        <dbReference type="EMBL" id="SBQ87524.1"/>
    </source>
</evidence>
<gene>
    <name evidence="1" type="primary">PRRC1</name>
</gene>
<feature type="non-terminal residue" evidence="1">
    <location>
        <position position="78"/>
    </location>
</feature>
<organism evidence="1">
    <name type="scientific">Nothobranchius kuhntae</name>
    <name type="common">Beira killifish</name>
    <dbReference type="NCBI Taxonomy" id="321403"/>
    <lineage>
        <taxon>Eukaryota</taxon>
        <taxon>Metazoa</taxon>
        <taxon>Chordata</taxon>
        <taxon>Craniata</taxon>
        <taxon>Vertebrata</taxon>
        <taxon>Euteleostomi</taxon>
        <taxon>Actinopterygii</taxon>
        <taxon>Neopterygii</taxon>
        <taxon>Teleostei</taxon>
        <taxon>Neoteleostei</taxon>
        <taxon>Acanthomorphata</taxon>
        <taxon>Ovalentaria</taxon>
        <taxon>Atherinomorphae</taxon>
        <taxon>Cyprinodontiformes</taxon>
        <taxon>Nothobranchiidae</taxon>
        <taxon>Nothobranchius</taxon>
    </lineage>
</organism>
<reference evidence="1" key="2">
    <citation type="submission" date="2016-06" db="EMBL/GenBank/DDBJ databases">
        <title>The genome of a short-lived fish provides insights into sex chromosome evolution and the genetic control of aging.</title>
        <authorList>
            <person name="Reichwald K."/>
            <person name="Felder M."/>
            <person name="Petzold A."/>
            <person name="Koch P."/>
            <person name="Groth M."/>
            <person name="Platzer M."/>
        </authorList>
    </citation>
    <scope>NUCLEOTIDE SEQUENCE</scope>
    <source>
        <tissue evidence="1">Brain</tissue>
    </source>
</reference>
<protein>
    <submittedName>
        <fullName evidence="1">Proline-rich coiled-coil 1</fullName>
    </submittedName>
</protein>
<name>A0A1A8HQN1_NOTKU</name>
<accession>A0A1A8HQN1</accession>
<sequence length="78" mass="8857">PDRLLSNPTCQPGRPELWCSAPSHTSDSHSTSSASCDLPPSLRLYQQPGNQLHRNHLNPDLHPHLHRTKMNNFFLTFC</sequence>
<feature type="non-terminal residue" evidence="1">
    <location>
        <position position="1"/>
    </location>
</feature>
<dbReference type="EMBL" id="HAED01001679">
    <property type="protein sequence ID" value="SBQ87524.1"/>
    <property type="molecule type" value="Transcribed_RNA"/>
</dbReference>
<reference evidence="1" key="1">
    <citation type="submission" date="2016-05" db="EMBL/GenBank/DDBJ databases">
        <authorList>
            <person name="Lavstsen T."/>
            <person name="Jespersen J.S."/>
        </authorList>
    </citation>
    <scope>NUCLEOTIDE SEQUENCE</scope>
    <source>
        <tissue evidence="1">Brain</tissue>
    </source>
</reference>